<evidence type="ECO:0000256" key="4">
    <source>
        <dbReference type="ARBA" id="ARBA00022692"/>
    </source>
</evidence>
<dbReference type="EMBL" id="LCZI01000556">
    <property type="protein sequence ID" value="KKZ65942.1"/>
    <property type="molecule type" value="Genomic_DNA"/>
</dbReference>
<keyword evidence="11" id="KW-0479">Metal-binding</keyword>
<evidence type="ECO:0000256" key="11">
    <source>
        <dbReference type="PIRSR" id="PIRSR607992-2"/>
    </source>
</evidence>
<dbReference type="SUPFAM" id="SSF81343">
    <property type="entry name" value="Fumarate reductase respiratory complex transmembrane subunits"/>
    <property type="match status" value="1"/>
</dbReference>
<evidence type="ECO:0000313" key="15">
    <source>
        <dbReference type="Proteomes" id="UP000034164"/>
    </source>
</evidence>
<dbReference type="CDD" id="cd03496">
    <property type="entry name" value="SQR_TypeC_CybS"/>
    <property type="match status" value="1"/>
</dbReference>
<keyword evidence="3" id="KW-0813">Transport</keyword>
<dbReference type="GO" id="GO:0098796">
    <property type="term" value="C:membrane protein complex"/>
    <property type="evidence" value="ECO:0007669"/>
    <property type="project" value="UniProtKB-ARBA"/>
</dbReference>
<dbReference type="InterPro" id="IPR007992">
    <property type="entry name" value="CybS"/>
</dbReference>
<dbReference type="GO" id="GO:0046872">
    <property type="term" value="F:metal ion binding"/>
    <property type="evidence" value="ECO:0007669"/>
    <property type="project" value="UniProtKB-KW"/>
</dbReference>
<keyword evidence="11" id="KW-0408">Iron</keyword>
<keyword evidence="5 12" id="KW-0999">Mitochondrion inner membrane</keyword>
<keyword evidence="6 12" id="KW-0809">Transit peptide</keyword>
<evidence type="ECO:0000256" key="7">
    <source>
        <dbReference type="ARBA" id="ARBA00022989"/>
    </source>
</evidence>
<protein>
    <recommendedName>
        <fullName evidence="12">Succinate dehydrogenase [ubiquinone] cytochrome b small subunit</fullName>
    </recommendedName>
</protein>
<evidence type="ECO:0000256" key="10">
    <source>
        <dbReference type="PIRSR" id="PIRSR607992-1"/>
    </source>
</evidence>
<dbReference type="FunFam" id="1.20.1300.10:FF:000007">
    <property type="entry name" value="Succinate dehydrogenase [ubiquinone] cytochrome b small subunit"/>
    <property type="match status" value="1"/>
</dbReference>
<dbReference type="PANTHER" id="PTHR13337:SF2">
    <property type="entry name" value="SUCCINATE DEHYDROGENASE [UBIQUINONE] CYTOCHROME B SMALL SUBUNIT, MITOCHONDRIAL"/>
    <property type="match status" value="1"/>
</dbReference>
<evidence type="ECO:0000256" key="5">
    <source>
        <dbReference type="ARBA" id="ARBA00022792"/>
    </source>
</evidence>
<dbReference type="InterPro" id="IPR034804">
    <property type="entry name" value="SQR/QFR_C/D"/>
</dbReference>
<evidence type="ECO:0000313" key="14">
    <source>
        <dbReference type="EMBL" id="KKZ65942.1"/>
    </source>
</evidence>
<accession>A0A0G2I5Q7</accession>
<evidence type="ECO:0000256" key="6">
    <source>
        <dbReference type="ARBA" id="ARBA00022946"/>
    </source>
</evidence>
<dbReference type="AlphaFoldDB" id="A0A0G2I5Q7"/>
<keyword evidence="9 12" id="KW-0472">Membrane</keyword>
<keyword evidence="7" id="KW-1133">Transmembrane helix</keyword>
<comment type="caution">
    <text evidence="14">The sequence shown here is derived from an EMBL/GenBank/DDBJ whole genome shotgun (WGS) entry which is preliminary data.</text>
</comment>
<organism evidence="14 15">
    <name type="scientific">[Emmonsia] crescens</name>
    <dbReference type="NCBI Taxonomy" id="73230"/>
    <lineage>
        <taxon>Eukaryota</taxon>
        <taxon>Fungi</taxon>
        <taxon>Dikarya</taxon>
        <taxon>Ascomycota</taxon>
        <taxon>Pezizomycotina</taxon>
        <taxon>Eurotiomycetes</taxon>
        <taxon>Eurotiomycetidae</taxon>
        <taxon>Onygenales</taxon>
        <taxon>Ajellomycetaceae</taxon>
        <taxon>Emergomyces</taxon>
    </lineage>
</organism>
<dbReference type="GO" id="GO:0048039">
    <property type="term" value="F:ubiquinone binding"/>
    <property type="evidence" value="ECO:0007669"/>
    <property type="project" value="TreeGrafter"/>
</dbReference>
<evidence type="ECO:0000256" key="13">
    <source>
        <dbReference type="SAM" id="MobiDB-lite"/>
    </source>
</evidence>
<dbReference type="Gene3D" id="1.20.1300.10">
    <property type="entry name" value="Fumarate reductase/succinate dehydrogenase, transmembrane subunit"/>
    <property type="match status" value="1"/>
</dbReference>
<comment type="similarity">
    <text evidence="2 12">Belongs to the CybS family.</text>
</comment>
<dbReference type="GO" id="GO:0006121">
    <property type="term" value="P:mitochondrial electron transport, succinate to ubiquinone"/>
    <property type="evidence" value="ECO:0007669"/>
    <property type="project" value="TreeGrafter"/>
</dbReference>
<name>A0A0G2I5Q7_9EURO</name>
<feature type="binding site" evidence="10">
    <location>
        <position position="155"/>
    </location>
    <ligand>
        <name>a ubiquinone</name>
        <dbReference type="ChEBI" id="CHEBI:16389"/>
        <note>ligand shared with IP/SDHB</note>
    </ligand>
</feature>
<evidence type="ECO:0000256" key="8">
    <source>
        <dbReference type="ARBA" id="ARBA00023128"/>
    </source>
</evidence>
<proteinExistence type="inferred from homology"/>
<dbReference type="GO" id="GO:0005743">
    <property type="term" value="C:mitochondrial inner membrane"/>
    <property type="evidence" value="ECO:0007669"/>
    <property type="project" value="UniProtKB-SubCell"/>
</dbReference>
<dbReference type="Pfam" id="PF05328">
    <property type="entry name" value="CybS"/>
    <property type="match status" value="1"/>
</dbReference>
<evidence type="ECO:0000256" key="1">
    <source>
        <dbReference type="ARBA" id="ARBA00004448"/>
    </source>
</evidence>
<comment type="subcellular location">
    <subcellularLocation>
        <location evidence="1 12">Mitochondrion inner membrane</location>
        <topology evidence="1 12">Multi-pass membrane protein</topology>
    </subcellularLocation>
</comment>
<dbReference type="PANTHER" id="PTHR13337">
    <property type="entry name" value="SUCCINATE DEHYDROGENASE"/>
    <property type="match status" value="1"/>
</dbReference>
<evidence type="ECO:0000256" key="9">
    <source>
        <dbReference type="ARBA" id="ARBA00023136"/>
    </source>
</evidence>
<dbReference type="GO" id="GO:0006099">
    <property type="term" value="P:tricarboxylic acid cycle"/>
    <property type="evidence" value="ECO:0007669"/>
    <property type="project" value="TreeGrafter"/>
</dbReference>
<dbReference type="Proteomes" id="UP000034164">
    <property type="component" value="Unassembled WGS sequence"/>
</dbReference>
<evidence type="ECO:0000256" key="2">
    <source>
        <dbReference type="ARBA" id="ARBA00007294"/>
    </source>
</evidence>
<gene>
    <name evidence="14" type="ORF">EMCG_08311</name>
</gene>
<evidence type="ECO:0000256" key="12">
    <source>
        <dbReference type="RuleBase" id="RU364031"/>
    </source>
</evidence>
<evidence type="ECO:0000256" key="3">
    <source>
        <dbReference type="ARBA" id="ARBA00022448"/>
    </source>
</evidence>
<sequence>MASIVRPSAFVLRRSCLALSNPARNAAFYSTSRATPSTTSPLVIASTLKPNLLQTKQRDIAVKVAGFHATSRRDLLPPPPQTIEGTMNDPAPLPPTSPSHGSYHWTFERAIALTLIPLTIAPLAGGSLNPVMDAVFCGTILMHSHIGFQACIIDYIPAKRLPKTKKTFDWLLRIMTLTVAVGLYEFETNDVGVTEAVKRIWKA</sequence>
<keyword evidence="8 12" id="KW-0496">Mitochondrion</keyword>
<feature type="region of interest" description="Disordered" evidence="13">
    <location>
        <begin position="75"/>
        <end position="98"/>
    </location>
</feature>
<dbReference type="VEuPathDB" id="FungiDB:EMCG_08311"/>
<dbReference type="OrthoDB" id="18577at2759"/>
<reference evidence="15" key="1">
    <citation type="journal article" date="2015" name="PLoS Genet.">
        <title>The dynamic genome and transcriptome of the human fungal pathogen Blastomyces and close relative Emmonsia.</title>
        <authorList>
            <person name="Munoz J.F."/>
            <person name="Gauthier G.M."/>
            <person name="Desjardins C.A."/>
            <person name="Gallo J.E."/>
            <person name="Holder J."/>
            <person name="Sullivan T.D."/>
            <person name="Marty A.J."/>
            <person name="Carmen J.C."/>
            <person name="Chen Z."/>
            <person name="Ding L."/>
            <person name="Gujja S."/>
            <person name="Magrini V."/>
            <person name="Misas E."/>
            <person name="Mitreva M."/>
            <person name="Priest M."/>
            <person name="Saif S."/>
            <person name="Whiston E.A."/>
            <person name="Young S."/>
            <person name="Zeng Q."/>
            <person name="Goldman W.E."/>
            <person name="Mardis E.R."/>
            <person name="Taylor J.W."/>
            <person name="McEwen J.G."/>
            <person name="Clay O.K."/>
            <person name="Klein B.S."/>
            <person name="Cuomo C.A."/>
        </authorList>
    </citation>
    <scope>NUCLEOTIDE SEQUENCE [LARGE SCALE GENOMIC DNA]</scope>
    <source>
        <strain evidence="15">UAMH 3008</strain>
    </source>
</reference>
<feature type="binding site" description="axial binding residue" evidence="11">
    <location>
        <position position="143"/>
    </location>
    <ligand>
        <name>heme b</name>
        <dbReference type="ChEBI" id="CHEBI:60344"/>
        <note>ligand shared with SDHC</note>
    </ligand>
    <ligandPart>
        <name>Fe</name>
        <dbReference type="ChEBI" id="CHEBI:18248"/>
    </ligandPart>
</feature>
<keyword evidence="4" id="KW-0812">Transmembrane</keyword>
<dbReference type="GO" id="GO:0020037">
    <property type="term" value="F:heme binding"/>
    <property type="evidence" value="ECO:0007669"/>
    <property type="project" value="TreeGrafter"/>
</dbReference>